<dbReference type="GO" id="GO:0010468">
    <property type="term" value="P:regulation of gene expression"/>
    <property type="evidence" value="ECO:0007669"/>
    <property type="project" value="TreeGrafter"/>
</dbReference>
<dbReference type="Proteomes" id="UP000504606">
    <property type="component" value="Unplaced"/>
</dbReference>
<evidence type="ECO:0000313" key="3">
    <source>
        <dbReference type="RefSeq" id="XP_052130836.1"/>
    </source>
</evidence>
<dbReference type="SUPFAM" id="SSF51197">
    <property type="entry name" value="Clavaminate synthase-like"/>
    <property type="match status" value="1"/>
</dbReference>
<keyword evidence="2" id="KW-1185">Reference proteome</keyword>
<sequence>MKYTVLLGNIHLEVKGSGPGTSLEELLRKFRREAEESIKKLNPTSVPYSEGFYGHVSIPCELLDAEDVKSCRDILQQPSMYAVSNDNCCIAALNKSGTGGLLSHYFDDKFKAQASNPPQFKSNLAMGSASSASKAKNFTKFKSRLNSCQSPQEKAKEAAKVLVPVRKNFSLCACWMCVYSDEVVKEDDHDEMSQETANYYQGKGFFYASGLNVQKNKRNMVSSNFSLSFLNKITPTCLLEGNLPGITTPYLYFGFSHSFFPIHIEDLSLYSLNFLHHGYPKVWVVVPPASISKLHYFLSKEFMCPGHSSCMGLLGHKYHIPTPAWLHSKGIPFKVVQQRSHQAVLVAPNAAHFGFNLGPNVAEAVNFATTKWVPYGIVYPRCTCMPGQVHSDLSTIIRTLAHDMMEAYLQQKIPNVPSDPNFLKCIVRSHLWKESYQTNEDSPLCNGPSEESCDAVEAKVYSQPERKLKKCAKRKVIKCPVCDTVYQGGQKQRLLEHINSAHKNLPEKDSVRVNKVLEVMFPQWGEKLPKKICPLCGKGVARSMKAHQTSTGCQPKATGSCV</sequence>
<dbReference type="GO" id="GO:0051864">
    <property type="term" value="F:histone H3K36 demethylase activity"/>
    <property type="evidence" value="ECO:0007669"/>
    <property type="project" value="TreeGrafter"/>
</dbReference>
<dbReference type="GO" id="GO:0000785">
    <property type="term" value="C:chromatin"/>
    <property type="evidence" value="ECO:0007669"/>
    <property type="project" value="TreeGrafter"/>
</dbReference>
<dbReference type="RefSeq" id="XP_052130836.1">
    <property type="nucleotide sequence ID" value="XM_052274876.1"/>
</dbReference>
<evidence type="ECO:0000259" key="1">
    <source>
        <dbReference type="PROSITE" id="PS51184"/>
    </source>
</evidence>
<accession>A0A9C6X802</accession>
<protein>
    <submittedName>
        <fullName evidence="3">Uncharacterized protein LOC127751391 isoform X1</fullName>
    </submittedName>
</protein>
<dbReference type="PANTHER" id="PTHR10694:SF7">
    <property type="entry name" value="[HISTONE H3]-TRIMETHYL-L-LYSINE(9) DEMETHYLASE"/>
    <property type="match status" value="1"/>
</dbReference>
<dbReference type="GeneID" id="127751391"/>
<dbReference type="SMART" id="SM00558">
    <property type="entry name" value="JmjC"/>
    <property type="match status" value="1"/>
</dbReference>
<dbReference type="GO" id="GO:0005634">
    <property type="term" value="C:nucleus"/>
    <property type="evidence" value="ECO:0007669"/>
    <property type="project" value="TreeGrafter"/>
</dbReference>
<reference evidence="3" key="1">
    <citation type="submission" date="2025-08" db="UniProtKB">
        <authorList>
            <consortium name="RefSeq"/>
        </authorList>
    </citation>
    <scope>IDENTIFICATION</scope>
    <source>
        <tissue evidence="3">Whole organism</tissue>
    </source>
</reference>
<dbReference type="InterPro" id="IPR003347">
    <property type="entry name" value="JmjC_dom"/>
</dbReference>
<dbReference type="PANTHER" id="PTHR10694">
    <property type="entry name" value="LYSINE-SPECIFIC DEMETHYLASE"/>
    <property type="match status" value="1"/>
</dbReference>
<proteinExistence type="predicted"/>
<dbReference type="AlphaFoldDB" id="A0A9C6X802"/>
<name>A0A9C6X802_FRAOC</name>
<dbReference type="Pfam" id="PF02373">
    <property type="entry name" value="JmjC"/>
    <property type="match status" value="1"/>
</dbReference>
<dbReference type="OrthoDB" id="8193563at2759"/>
<evidence type="ECO:0000313" key="2">
    <source>
        <dbReference type="Proteomes" id="UP000504606"/>
    </source>
</evidence>
<gene>
    <name evidence="3" type="primary">LOC127751391</name>
</gene>
<dbReference type="KEGG" id="foc:127751391"/>
<dbReference type="GO" id="GO:0032454">
    <property type="term" value="F:histone H3K9 demethylase activity"/>
    <property type="evidence" value="ECO:0007669"/>
    <property type="project" value="TreeGrafter"/>
</dbReference>
<dbReference type="Gene3D" id="2.60.120.650">
    <property type="entry name" value="Cupin"/>
    <property type="match status" value="1"/>
</dbReference>
<feature type="domain" description="JmjC" evidence="1">
    <location>
        <begin position="209"/>
        <end position="384"/>
    </location>
</feature>
<dbReference type="PROSITE" id="PS51184">
    <property type="entry name" value="JMJC"/>
    <property type="match status" value="1"/>
</dbReference>
<organism evidence="2 3">
    <name type="scientific">Frankliniella occidentalis</name>
    <name type="common">Western flower thrips</name>
    <name type="synonym">Euthrips occidentalis</name>
    <dbReference type="NCBI Taxonomy" id="133901"/>
    <lineage>
        <taxon>Eukaryota</taxon>
        <taxon>Metazoa</taxon>
        <taxon>Ecdysozoa</taxon>
        <taxon>Arthropoda</taxon>
        <taxon>Hexapoda</taxon>
        <taxon>Insecta</taxon>
        <taxon>Pterygota</taxon>
        <taxon>Neoptera</taxon>
        <taxon>Paraneoptera</taxon>
        <taxon>Thysanoptera</taxon>
        <taxon>Terebrantia</taxon>
        <taxon>Thripoidea</taxon>
        <taxon>Thripidae</taxon>
        <taxon>Frankliniella</taxon>
    </lineage>
</organism>